<name>A0A937W1Q5_UNCTE</name>
<dbReference type="Proteomes" id="UP000712673">
    <property type="component" value="Unassembled WGS sequence"/>
</dbReference>
<sequence length="90" mass="9973">MNSNEWWRVHAFLDPACVGFAALVRPYNTEPAVQKNATRMINDPDEAYGLPCFHGDLPPLDGEDNGDRGTRLTPHPLTPQELKAAPRGYA</sequence>
<accession>A0A937W1Q5</accession>
<dbReference type="EMBL" id="VGLS01000458">
    <property type="protein sequence ID" value="MBM3225017.1"/>
    <property type="molecule type" value="Genomic_DNA"/>
</dbReference>
<evidence type="ECO:0000313" key="3">
    <source>
        <dbReference type="Proteomes" id="UP000712673"/>
    </source>
</evidence>
<comment type="caution">
    <text evidence="2">The sequence shown here is derived from an EMBL/GenBank/DDBJ whole genome shotgun (WGS) entry which is preliminary data.</text>
</comment>
<reference evidence="2" key="1">
    <citation type="submission" date="2019-03" db="EMBL/GenBank/DDBJ databases">
        <title>Lake Tanganyika Metagenome-Assembled Genomes (MAGs).</title>
        <authorList>
            <person name="Tran P."/>
        </authorList>
    </citation>
    <scope>NUCLEOTIDE SEQUENCE</scope>
    <source>
        <strain evidence="2">K_DeepCast_65m_m2_066</strain>
    </source>
</reference>
<protein>
    <submittedName>
        <fullName evidence="2">Uncharacterized protein</fullName>
    </submittedName>
</protein>
<dbReference type="AlphaFoldDB" id="A0A937W1Q5"/>
<gene>
    <name evidence="2" type="ORF">FJZ47_14600</name>
</gene>
<feature type="region of interest" description="Disordered" evidence="1">
    <location>
        <begin position="52"/>
        <end position="90"/>
    </location>
</feature>
<proteinExistence type="predicted"/>
<evidence type="ECO:0000313" key="2">
    <source>
        <dbReference type="EMBL" id="MBM3225017.1"/>
    </source>
</evidence>
<evidence type="ECO:0000256" key="1">
    <source>
        <dbReference type="SAM" id="MobiDB-lite"/>
    </source>
</evidence>
<organism evidence="2 3">
    <name type="scientific">Tectimicrobiota bacterium</name>
    <dbReference type="NCBI Taxonomy" id="2528274"/>
    <lineage>
        <taxon>Bacteria</taxon>
        <taxon>Pseudomonadati</taxon>
        <taxon>Nitrospinota/Tectimicrobiota group</taxon>
        <taxon>Candidatus Tectimicrobiota</taxon>
    </lineage>
</organism>